<reference evidence="1" key="1">
    <citation type="journal article" date="2023" name="Science">
        <title>Genome structures resolve the early diversification of teleost fishes.</title>
        <authorList>
            <person name="Parey E."/>
            <person name="Louis A."/>
            <person name="Montfort J."/>
            <person name="Bouchez O."/>
            <person name="Roques C."/>
            <person name="Iampietro C."/>
            <person name="Lluch J."/>
            <person name="Castinel A."/>
            <person name="Donnadieu C."/>
            <person name="Desvignes T."/>
            <person name="Floi Bucao C."/>
            <person name="Jouanno E."/>
            <person name="Wen M."/>
            <person name="Mejri S."/>
            <person name="Dirks R."/>
            <person name="Jansen H."/>
            <person name="Henkel C."/>
            <person name="Chen W.J."/>
            <person name="Zahm M."/>
            <person name="Cabau C."/>
            <person name="Klopp C."/>
            <person name="Thompson A.W."/>
            <person name="Robinson-Rechavi M."/>
            <person name="Braasch I."/>
            <person name="Lecointre G."/>
            <person name="Bobe J."/>
            <person name="Postlethwait J.H."/>
            <person name="Berthelot C."/>
            <person name="Roest Crollius H."/>
            <person name="Guiguen Y."/>
        </authorList>
    </citation>
    <scope>NUCLEOTIDE SEQUENCE</scope>
    <source>
        <strain evidence="1">WJC10195</strain>
    </source>
</reference>
<accession>A0A9Q1EGR2</accession>
<proteinExistence type="predicted"/>
<gene>
    <name evidence="1" type="ORF">SKAU_G00374740</name>
</gene>
<evidence type="ECO:0000313" key="2">
    <source>
        <dbReference type="Proteomes" id="UP001152622"/>
    </source>
</evidence>
<comment type="caution">
    <text evidence="1">The sequence shown here is derived from an EMBL/GenBank/DDBJ whole genome shotgun (WGS) entry which is preliminary data.</text>
</comment>
<keyword evidence="2" id="KW-1185">Reference proteome</keyword>
<dbReference type="Proteomes" id="UP001152622">
    <property type="component" value="Chromosome 18"/>
</dbReference>
<name>A0A9Q1EGR2_SYNKA</name>
<dbReference type="EMBL" id="JAINUF010000018">
    <property type="protein sequence ID" value="KAJ8338508.1"/>
    <property type="molecule type" value="Genomic_DNA"/>
</dbReference>
<protein>
    <submittedName>
        <fullName evidence="1">Uncharacterized protein</fullName>
    </submittedName>
</protein>
<dbReference type="AlphaFoldDB" id="A0A9Q1EGR2"/>
<organism evidence="1 2">
    <name type="scientific">Synaphobranchus kaupii</name>
    <name type="common">Kaup's arrowtooth eel</name>
    <dbReference type="NCBI Taxonomy" id="118154"/>
    <lineage>
        <taxon>Eukaryota</taxon>
        <taxon>Metazoa</taxon>
        <taxon>Chordata</taxon>
        <taxon>Craniata</taxon>
        <taxon>Vertebrata</taxon>
        <taxon>Euteleostomi</taxon>
        <taxon>Actinopterygii</taxon>
        <taxon>Neopterygii</taxon>
        <taxon>Teleostei</taxon>
        <taxon>Anguilliformes</taxon>
        <taxon>Synaphobranchidae</taxon>
        <taxon>Synaphobranchus</taxon>
    </lineage>
</organism>
<evidence type="ECO:0000313" key="1">
    <source>
        <dbReference type="EMBL" id="KAJ8338508.1"/>
    </source>
</evidence>
<sequence>MGGGEVFVQRGLPLSSGVGALGCVPKARRGNVGLYSPPQPKAENNSWLREVEPTVRPKEEHHNLTAFCSTQTNWFRPERSLKLTPS</sequence>